<keyword evidence="3" id="KW-1185">Reference proteome</keyword>
<dbReference type="EMBL" id="BAABGY010000016">
    <property type="protein sequence ID" value="GAA4342010.1"/>
    <property type="molecule type" value="Genomic_DNA"/>
</dbReference>
<dbReference type="SUPFAM" id="SSF52833">
    <property type="entry name" value="Thioredoxin-like"/>
    <property type="match status" value="1"/>
</dbReference>
<name>A0ABP8HPG3_9BACT</name>
<dbReference type="RefSeq" id="WP_345257795.1">
    <property type="nucleotide sequence ID" value="NZ_BAABGY010000016.1"/>
</dbReference>
<feature type="signal peptide" evidence="1">
    <location>
        <begin position="1"/>
        <end position="24"/>
    </location>
</feature>
<comment type="caution">
    <text evidence="2">The sequence shown here is derived from an EMBL/GenBank/DDBJ whole genome shotgun (WGS) entry which is preliminary data.</text>
</comment>
<dbReference type="Proteomes" id="UP001501725">
    <property type="component" value="Unassembled WGS sequence"/>
</dbReference>
<evidence type="ECO:0000313" key="3">
    <source>
        <dbReference type="Proteomes" id="UP001501725"/>
    </source>
</evidence>
<keyword evidence="1" id="KW-0732">Signal</keyword>
<gene>
    <name evidence="2" type="ORF">GCM10023184_40960</name>
</gene>
<accession>A0ABP8HPG3</accession>
<evidence type="ECO:0000256" key="1">
    <source>
        <dbReference type="SAM" id="SignalP"/>
    </source>
</evidence>
<reference evidence="3" key="1">
    <citation type="journal article" date="2019" name="Int. J. Syst. Evol. Microbiol.">
        <title>The Global Catalogue of Microorganisms (GCM) 10K type strain sequencing project: providing services to taxonomists for standard genome sequencing and annotation.</title>
        <authorList>
            <consortium name="The Broad Institute Genomics Platform"/>
            <consortium name="The Broad Institute Genome Sequencing Center for Infectious Disease"/>
            <person name="Wu L."/>
            <person name="Ma J."/>
        </authorList>
    </citation>
    <scope>NUCLEOTIDE SEQUENCE [LARGE SCALE GENOMIC DNA]</scope>
    <source>
        <strain evidence="3">JCM 17919</strain>
    </source>
</reference>
<sequence>MTLTSPLLRPLLCLLLLAPLCAGAQFKPFTLTVRTDHYEGDWLRTIRKFGLPWPQYRDVGGSEAARLNIVSFPSNFLLDAQGNILKKDLSPTELAVFLNAQEPD</sequence>
<organism evidence="2 3">
    <name type="scientific">Flaviaesturariibacter amylovorans</name>
    <dbReference type="NCBI Taxonomy" id="1084520"/>
    <lineage>
        <taxon>Bacteria</taxon>
        <taxon>Pseudomonadati</taxon>
        <taxon>Bacteroidota</taxon>
        <taxon>Chitinophagia</taxon>
        <taxon>Chitinophagales</taxon>
        <taxon>Chitinophagaceae</taxon>
        <taxon>Flaviaestuariibacter</taxon>
    </lineage>
</organism>
<proteinExistence type="predicted"/>
<dbReference type="InterPro" id="IPR036249">
    <property type="entry name" value="Thioredoxin-like_sf"/>
</dbReference>
<dbReference type="Gene3D" id="3.40.30.10">
    <property type="entry name" value="Glutaredoxin"/>
    <property type="match status" value="1"/>
</dbReference>
<evidence type="ECO:0008006" key="4">
    <source>
        <dbReference type="Google" id="ProtNLM"/>
    </source>
</evidence>
<protein>
    <recommendedName>
        <fullName evidence="4">TlpA family protein disulfide reductase</fullName>
    </recommendedName>
</protein>
<evidence type="ECO:0000313" key="2">
    <source>
        <dbReference type="EMBL" id="GAA4342010.1"/>
    </source>
</evidence>
<feature type="chain" id="PRO_5046578211" description="TlpA family protein disulfide reductase" evidence="1">
    <location>
        <begin position="25"/>
        <end position="104"/>
    </location>
</feature>